<proteinExistence type="predicted"/>
<dbReference type="InterPro" id="IPR029058">
    <property type="entry name" value="AB_hydrolase_fold"/>
</dbReference>
<dbReference type="Proteomes" id="UP001520878">
    <property type="component" value="Unassembled WGS sequence"/>
</dbReference>
<name>A0ABS8G5U3_9ALTE</name>
<accession>A0ABS8G5U3</accession>
<sequence length="300" mass="34543">MIYVFSNRNVTNNEQWLGDDFNPMGNEYLRVARLVTGEQLSLEFLTEDPDLPLPSEQVFTQLELDNKPCCLFIHGFNQDLAKNLGKCQEIERFGVNVIAFSWPSNPGPQSIFWKIKEYRRARQNARRSAVALERFFDKFNEYRETHGHLQNIRSLVVHSMGNYLMQSFVAGMGFAQQTAFLDNILLHQADVDSLGHQHWADDLARHSRVMATVNETDDVLDFSDILNPDRLGNTLGNLNSSVMHYFNFGRVPHAVNKHRLWIDDVVAHARAKTFFQQVFSGSKVQTGDLDYDADRNCYHL</sequence>
<dbReference type="GO" id="GO:0016787">
    <property type="term" value="F:hydrolase activity"/>
    <property type="evidence" value="ECO:0007669"/>
    <property type="project" value="UniProtKB-KW"/>
</dbReference>
<gene>
    <name evidence="1" type="ORF">LJ739_03080</name>
</gene>
<reference evidence="1 2" key="1">
    <citation type="submission" date="2021-10" db="EMBL/GenBank/DDBJ databases">
        <title>Draft genome of Aestuariibacter halophilus JC2043.</title>
        <authorList>
            <person name="Emsley S.A."/>
            <person name="Pfannmuller K.M."/>
            <person name="Ushijima B."/>
            <person name="Saw J.H."/>
            <person name="Videau P."/>
        </authorList>
    </citation>
    <scope>NUCLEOTIDE SEQUENCE [LARGE SCALE GENOMIC DNA]</scope>
    <source>
        <strain evidence="1 2">JC2043</strain>
    </source>
</reference>
<dbReference type="InterPro" id="IPR010297">
    <property type="entry name" value="DUF900_hydrolase"/>
</dbReference>
<comment type="caution">
    <text evidence="1">The sequence shown here is derived from an EMBL/GenBank/DDBJ whole genome shotgun (WGS) entry which is preliminary data.</text>
</comment>
<organism evidence="1 2">
    <name type="scientific">Fluctibacter halophilus</name>
    <dbReference type="NCBI Taxonomy" id="226011"/>
    <lineage>
        <taxon>Bacteria</taxon>
        <taxon>Pseudomonadati</taxon>
        <taxon>Pseudomonadota</taxon>
        <taxon>Gammaproteobacteria</taxon>
        <taxon>Alteromonadales</taxon>
        <taxon>Alteromonadaceae</taxon>
        <taxon>Fluctibacter</taxon>
    </lineage>
</organism>
<dbReference type="SUPFAM" id="SSF53474">
    <property type="entry name" value="alpha/beta-Hydrolases"/>
    <property type="match status" value="1"/>
</dbReference>
<dbReference type="Pfam" id="PF05990">
    <property type="entry name" value="DUF900"/>
    <property type="match status" value="1"/>
</dbReference>
<keyword evidence="1" id="KW-0378">Hydrolase</keyword>
<dbReference type="RefSeq" id="WP_229157133.1">
    <property type="nucleotide sequence ID" value="NZ_JAJEWP010000001.1"/>
</dbReference>
<keyword evidence="2" id="KW-1185">Reference proteome</keyword>
<dbReference type="EMBL" id="JAJEWP010000001">
    <property type="protein sequence ID" value="MCC2615225.1"/>
    <property type="molecule type" value="Genomic_DNA"/>
</dbReference>
<evidence type="ECO:0000313" key="1">
    <source>
        <dbReference type="EMBL" id="MCC2615225.1"/>
    </source>
</evidence>
<evidence type="ECO:0000313" key="2">
    <source>
        <dbReference type="Proteomes" id="UP001520878"/>
    </source>
</evidence>
<protein>
    <submittedName>
        <fullName evidence="1">Alpha/beta hydrolase</fullName>
    </submittedName>
</protein>